<dbReference type="SMART" id="SM01031">
    <property type="entry name" value="BHD_2"/>
    <property type="match status" value="1"/>
</dbReference>
<comment type="caution">
    <text evidence="10">The sequence shown here is derived from an EMBL/GenBank/DDBJ whole genome shotgun (WGS) entry which is preliminary data.</text>
</comment>
<dbReference type="Proteomes" id="UP001160483">
    <property type="component" value="Unassembled WGS sequence"/>
</dbReference>
<accession>A0AAU9L3S5</accession>
<keyword evidence="3" id="KW-0227">DNA damage</keyword>
<dbReference type="PANTHER" id="PTHR12135:SF0">
    <property type="entry name" value="DNA REPAIR PROTEIN COMPLEMENTING XP-C CELLS"/>
    <property type="match status" value="1"/>
</dbReference>
<dbReference type="GO" id="GO:0071942">
    <property type="term" value="C:XPC complex"/>
    <property type="evidence" value="ECO:0007669"/>
    <property type="project" value="TreeGrafter"/>
</dbReference>
<dbReference type="Pfam" id="PF03835">
    <property type="entry name" value="Rad4"/>
    <property type="match status" value="1"/>
</dbReference>
<protein>
    <recommendedName>
        <fullName evidence="12">Rad4 beta-hairpin domain-containing protein</fullName>
    </recommendedName>
</protein>
<evidence type="ECO:0000256" key="5">
    <source>
        <dbReference type="ARBA" id="ARBA00023242"/>
    </source>
</evidence>
<feature type="region of interest" description="Disordered" evidence="6">
    <location>
        <begin position="1"/>
        <end position="24"/>
    </location>
</feature>
<gene>
    <name evidence="10" type="ORF">PBS003_LOCUS1587</name>
</gene>
<proteinExistence type="inferred from homology"/>
<dbReference type="Pfam" id="PF10405">
    <property type="entry name" value="BHD_3"/>
    <property type="match status" value="1"/>
</dbReference>
<dbReference type="AlphaFoldDB" id="A0AAU9L3S5"/>
<organism evidence="10 11">
    <name type="scientific">Peronospora belbahrii</name>
    <dbReference type="NCBI Taxonomy" id="622444"/>
    <lineage>
        <taxon>Eukaryota</taxon>
        <taxon>Sar</taxon>
        <taxon>Stramenopiles</taxon>
        <taxon>Oomycota</taxon>
        <taxon>Peronosporomycetes</taxon>
        <taxon>Peronosporales</taxon>
        <taxon>Peronosporaceae</taxon>
        <taxon>Peronospora</taxon>
    </lineage>
</organism>
<dbReference type="PANTHER" id="PTHR12135">
    <property type="entry name" value="DNA REPAIR PROTEIN XP-C / RAD4"/>
    <property type="match status" value="1"/>
</dbReference>
<evidence type="ECO:0000259" key="8">
    <source>
        <dbReference type="SMART" id="SM01031"/>
    </source>
</evidence>
<dbReference type="InterPro" id="IPR018328">
    <property type="entry name" value="Rad4_beta-hairpin_dom3"/>
</dbReference>
<feature type="domain" description="Rad4 beta-hairpin" evidence="9">
    <location>
        <begin position="554"/>
        <end position="628"/>
    </location>
</feature>
<dbReference type="GO" id="GO:0006298">
    <property type="term" value="P:mismatch repair"/>
    <property type="evidence" value="ECO:0007669"/>
    <property type="project" value="TreeGrafter"/>
</dbReference>
<name>A0AAU9L3S5_9STRA</name>
<comment type="similarity">
    <text evidence="2">Belongs to the XPC family.</text>
</comment>
<dbReference type="EMBL" id="CAKKTJ010000114">
    <property type="protein sequence ID" value="CAH0474746.1"/>
    <property type="molecule type" value="Genomic_DNA"/>
</dbReference>
<dbReference type="Pfam" id="PF10403">
    <property type="entry name" value="BHD_1"/>
    <property type="match status" value="1"/>
</dbReference>
<evidence type="ECO:0000259" key="9">
    <source>
        <dbReference type="SMART" id="SM01032"/>
    </source>
</evidence>
<dbReference type="Gene3D" id="2.20.20.110">
    <property type="entry name" value="Rad4, beta-hairpin domain BHD1"/>
    <property type="match status" value="1"/>
</dbReference>
<dbReference type="InterPro" id="IPR018326">
    <property type="entry name" value="Rad4_beta-hairpin_dom1"/>
</dbReference>
<evidence type="ECO:0000313" key="11">
    <source>
        <dbReference type="Proteomes" id="UP001160483"/>
    </source>
</evidence>
<evidence type="ECO:0000256" key="2">
    <source>
        <dbReference type="ARBA" id="ARBA00009525"/>
    </source>
</evidence>
<keyword evidence="5" id="KW-0539">Nucleus</keyword>
<dbReference type="GO" id="GO:0000111">
    <property type="term" value="C:nucleotide-excision repair factor 2 complex"/>
    <property type="evidence" value="ECO:0007669"/>
    <property type="project" value="TreeGrafter"/>
</dbReference>
<dbReference type="InterPro" id="IPR004583">
    <property type="entry name" value="DNA_repair_Rad4"/>
</dbReference>
<feature type="domain" description="Rad4 beta-hairpin" evidence="7">
    <location>
        <begin position="421"/>
        <end position="471"/>
    </location>
</feature>
<dbReference type="InterPro" id="IPR042488">
    <property type="entry name" value="Rad4_BHD3_sf"/>
</dbReference>
<dbReference type="GO" id="GO:0005737">
    <property type="term" value="C:cytoplasm"/>
    <property type="evidence" value="ECO:0007669"/>
    <property type="project" value="TreeGrafter"/>
</dbReference>
<dbReference type="Pfam" id="PF10404">
    <property type="entry name" value="BHD_2"/>
    <property type="match status" value="1"/>
</dbReference>
<sequence length="671" mass="77561">MASEEEEFVYSAGELDDEEEMDEVDWEDVDTLQSTVAPQVCQSVHPVEIQETIAQDTDDDDVNEDTTELASNLRQIDWEKVNHALEQQEEEEKHAASSACKRRRTPLRLTKGEKEHEKMLHQIHLLLLLATRIKWIRSSQSQLLQGLLLSLTAKSDVDFFVEIKDQPLSYSLALLVRWFNHEFQLVEEKETLSGEMVTESSLMNAFFARAGRDYELPLLFAALCGALQLHYRLTCALDPLQVQRGKAFESLFRQRPSKRRRSQKVANALLKKKMVLNGSEEEKEEVDKERDPESTETLDRVLWLWCEVLDEKSTRWIHVDVVRRLVDRPHEVEVLRGRMARFSYVISIQDDGQLVDVTSRYTMQWSKSLPLRLADSWLEQVLERYNEDTVDEHSVTSTTQGAVDMNIALMNEKKELDRLKLGEGMPSSVEGFRKHPIYCLERHLGQFECLHPRKIVGVFNGQSVFLRQHVQRLHSAFQWRRLGRVVNEGEREKPAKWLQRGGSSSSNQDDHDNDDEESDHDVVIKEDHRPLPLALFGRWQTSEFEPLSMINGRIPRNKYGNLEIWSPAHVPRGAVHVQLSRIDTIAEALGIDYAHAVVGFKLCHGQMRPKVNGIIVAQTNQDLLLEAHVEKQDATIQKAMAHNQKLVRKRWQNLTKRLLLRQRLEDDYGAV</sequence>
<dbReference type="SUPFAM" id="SSF54001">
    <property type="entry name" value="Cysteine proteinases"/>
    <property type="match status" value="1"/>
</dbReference>
<dbReference type="GO" id="GO:0006289">
    <property type="term" value="P:nucleotide-excision repair"/>
    <property type="evidence" value="ECO:0007669"/>
    <property type="project" value="InterPro"/>
</dbReference>
<dbReference type="InterPro" id="IPR018325">
    <property type="entry name" value="Rad4/PNGase_transGLS-fold"/>
</dbReference>
<dbReference type="GO" id="GO:0003697">
    <property type="term" value="F:single-stranded DNA binding"/>
    <property type="evidence" value="ECO:0007669"/>
    <property type="project" value="TreeGrafter"/>
</dbReference>
<evidence type="ECO:0000256" key="3">
    <source>
        <dbReference type="ARBA" id="ARBA00022763"/>
    </source>
</evidence>
<reference evidence="10" key="1">
    <citation type="submission" date="2021-11" db="EMBL/GenBank/DDBJ databases">
        <authorList>
            <person name="Islam A."/>
            <person name="Islam S."/>
            <person name="Flora M.S."/>
            <person name="Rahman M."/>
            <person name="Ziaur R.M."/>
            <person name="Epstein J.H."/>
            <person name="Hassan M."/>
            <person name="Klassen M."/>
            <person name="Woodard K."/>
            <person name="Webb A."/>
            <person name="Webby R.J."/>
            <person name="El Zowalaty M.E."/>
        </authorList>
    </citation>
    <scope>NUCLEOTIDE SEQUENCE</scope>
    <source>
        <strain evidence="10">Pbs3</strain>
    </source>
</reference>
<dbReference type="GO" id="GO:0003684">
    <property type="term" value="F:damaged DNA binding"/>
    <property type="evidence" value="ECO:0007669"/>
    <property type="project" value="InterPro"/>
</dbReference>
<dbReference type="Gene3D" id="3.30.70.2460">
    <property type="entry name" value="Rad4, beta-hairpin domain BHD3"/>
    <property type="match status" value="1"/>
</dbReference>
<dbReference type="SMART" id="SM01032">
    <property type="entry name" value="BHD_3"/>
    <property type="match status" value="1"/>
</dbReference>
<dbReference type="InterPro" id="IPR038765">
    <property type="entry name" value="Papain-like_cys_pep_sf"/>
</dbReference>
<feature type="domain" description="Rad4 beta-hairpin" evidence="8">
    <location>
        <begin position="473"/>
        <end position="547"/>
    </location>
</feature>
<comment type="subcellular location">
    <subcellularLocation>
        <location evidence="1">Nucleus</location>
    </subcellularLocation>
</comment>
<evidence type="ECO:0000313" key="10">
    <source>
        <dbReference type="EMBL" id="CAH0474746.1"/>
    </source>
</evidence>
<dbReference type="Gene3D" id="3.90.260.10">
    <property type="entry name" value="Transglutaminase-like"/>
    <property type="match status" value="1"/>
</dbReference>
<dbReference type="SMART" id="SM01030">
    <property type="entry name" value="BHD_1"/>
    <property type="match status" value="1"/>
</dbReference>
<evidence type="ECO:0008006" key="12">
    <source>
        <dbReference type="Google" id="ProtNLM"/>
    </source>
</evidence>
<dbReference type="InterPro" id="IPR018327">
    <property type="entry name" value="BHD_2"/>
</dbReference>
<evidence type="ECO:0000259" key="7">
    <source>
        <dbReference type="SMART" id="SM01030"/>
    </source>
</evidence>
<keyword evidence="4" id="KW-0234">DNA repair</keyword>
<feature type="region of interest" description="Disordered" evidence="6">
    <location>
        <begin position="491"/>
        <end position="523"/>
    </location>
</feature>
<evidence type="ECO:0000256" key="4">
    <source>
        <dbReference type="ARBA" id="ARBA00023204"/>
    </source>
</evidence>
<dbReference type="InterPro" id="IPR036985">
    <property type="entry name" value="Transglutaminase-like_sf"/>
</dbReference>
<evidence type="ECO:0000256" key="6">
    <source>
        <dbReference type="SAM" id="MobiDB-lite"/>
    </source>
</evidence>
<evidence type="ECO:0000256" key="1">
    <source>
        <dbReference type="ARBA" id="ARBA00004123"/>
    </source>
</evidence>
<feature type="region of interest" description="Disordered" evidence="6">
    <location>
        <begin position="87"/>
        <end position="108"/>
    </location>
</feature>